<proteinExistence type="inferred from homology"/>
<name>A0A9D1ILA4_9BACT</name>
<dbReference type="Pfam" id="PF05193">
    <property type="entry name" value="Peptidase_M16_C"/>
    <property type="match status" value="1"/>
</dbReference>
<dbReference type="Proteomes" id="UP000824076">
    <property type="component" value="Unassembled WGS sequence"/>
</dbReference>
<dbReference type="GO" id="GO:0004222">
    <property type="term" value="F:metalloendopeptidase activity"/>
    <property type="evidence" value="ECO:0007669"/>
    <property type="project" value="InterPro"/>
</dbReference>
<dbReference type="InterPro" id="IPR011249">
    <property type="entry name" value="Metalloenz_LuxS/M16"/>
</dbReference>
<evidence type="ECO:0000259" key="4">
    <source>
        <dbReference type="Pfam" id="PF00675"/>
    </source>
</evidence>
<dbReference type="GO" id="GO:0046872">
    <property type="term" value="F:metal ion binding"/>
    <property type="evidence" value="ECO:0007669"/>
    <property type="project" value="InterPro"/>
</dbReference>
<dbReference type="InterPro" id="IPR001431">
    <property type="entry name" value="Pept_M16_Zn_BS"/>
</dbReference>
<dbReference type="InterPro" id="IPR050361">
    <property type="entry name" value="MPP/UQCRC_Complex"/>
</dbReference>
<dbReference type="EMBL" id="DVMS01000146">
    <property type="protein sequence ID" value="HIU39030.1"/>
    <property type="molecule type" value="Genomic_DNA"/>
</dbReference>
<feature type="domain" description="Peptidase M16 N-terminal" evidence="4">
    <location>
        <begin position="17"/>
        <end position="159"/>
    </location>
</feature>
<accession>A0A9D1ILA4</accession>
<dbReference type="InterPro" id="IPR011765">
    <property type="entry name" value="Pept_M16_N"/>
</dbReference>
<dbReference type="PANTHER" id="PTHR11851:SF49">
    <property type="entry name" value="MITOCHONDRIAL-PROCESSING PEPTIDASE SUBUNIT ALPHA"/>
    <property type="match status" value="1"/>
</dbReference>
<dbReference type="GO" id="GO:0006508">
    <property type="term" value="P:proteolysis"/>
    <property type="evidence" value="ECO:0007669"/>
    <property type="project" value="InterPro"/>
</dbReference>
<reference evidence="6" key="1">
    <citation type="submission" date="2020-10" db="EMBL/GenBank/DDBJ databases">
        <authorList>
            <person name="Gilroy R."/>
        </authorList>
    </citation>
    <scope>NUCLEOTIDE SEQUENCE</scope>
    <source>
        <strain evidence="6">17073</strain>
    </source>
</reference>
<sequence length="405" mass="45403">MDGNSIIHVLENGLRIVYTQRKSNVAYCGIAVNAGSRDEAELHGLAHFVEHTIFKGTRRRRAWHILNRMELVGGELNAYTTKEETLVYSVFPAGNMERAVELIADLVQNSIFPEKELEKEREVVLEEIHSYRDTPSESIYDDFEDLVFAGHPLGHNILGSEKSLSRIGQTECRRYLTELYVPANMVLFAVGRISPERMIKLAERYFAVMHHKLERPQRIPACIASPFYETRNIGSHQAHCIIGAPTFGMHDSRKYALLLLNNMLGGPGMNSALNVAIRERRGYAYTVEAATTLFTDCGLFTVYFGCDARQIEKCLRLVDNEIRRLASDSLKQHTLNAAKKQYIGQLLVGSESVEGFALSTGKNVLYFGKAGSVKETTERINAIAIDEIRDIAAGIADNLSTLIYL</sequence>
<feature type="domain" description="Peptidase M16 C-terminal" evidence="5">
    <location>
        <begin position="172"/>
        <end position="342"/>
    </location>
</feature>
<evidence type="ECO:0000256" key="2">
    <source>
        <dbReference type="ARBA" id="ARBA00007261"/>
    </source>
</evidence>
<dbReference type="SUPFAM" id="SSF63411">
    <property type="entry name" value="LuxS/MPP-like metallohydrolase"/>
    <property type="match status" value="2"/>
</dbReference>
<dbReference type="AlphaFoldDB" id="A0A9D1ILA4"/>
<gene>
    <name evidence="6" type="ORF">IAD18_05130</name>
</gene>
<reference evidence="6" key="2">
    <citation type="journal article" date="2021" name="PeerJ">
        <title>Extensive microbial diversity within the chicken gut microbiome revealed by metagenomics and culture.</title>
        <authorList>
            <person name="Gilroy R."/>
            <person name="Ravi A."/>
            <person name="Getino M."/>
            <person name="Pursley I."/>
            <person name="Horton D.L."/>
            <person name="Alikhan N.F."/>
            <person name="Baker D."/>
            <person name="Gharbi K."/>
            <person name="Hall N."/>
            <person name="Watson M."/>
            <person name="Adriaenssens E.M."/>
            <person name="Foster-Nyarko E."/>
            <person name="Jarju S."/>
            <person name="Secka A."/>
            <person name="Antonio M."/>
            <person name="Oren A."/>
            <person name="Chaudhuri R.R."/>
            <person name="La Ragione R."/>
            <person name="Hildebrand F."/>
            <person name="Pallen M.J."/>
        </authorList>
    </citation>
    <scope>NUCLEOTIDE SEQUENCE</scope>
    <source>
        <strain evidence="6">17073</strain>
    </source>
</reference>
<organism evidence="6 7">
    <name type="scientific">Candidatus Limisoma intestinavium</name>
    <dbReference type="NCBI Taxonomy" id="2840856"/>
    <lineage>
        <taxon>Bacteria</taxon>
        <taxon>Pseudomonadati</taxon>
        <taxon>Bacteroidota</taxon>
        <taxon>Bacteroidia</taxon>
        <taxon>Bacteroidales</taxon>
        <taxon>Candidatus Limisoma</taxon>
    </lineage>
</organism>
<dbReference type="PROSITE" id="PS00143">
    <property type="entry name" value="INSULINASE"/>
    <property type="match status" value="1"/>
</dbReference>
<comment type="similarity">
    <text evidence="2 3">Belongs to the peptidase M16 family.</text>
</comment>
<dbReference type="Gene3D" id="3.30.830.10">
    <property type="entry name" value="Metalloenzyme, LuxS/M16 peptidase-like"/>
    <property type="match status" value="2"/>
</dbReference>
<protein>
    <submittedName>
        <fullName evidence="6">Insulinase family protein</fullName>
    </submittedName>
</protein>
<evidence type="ECO:0000256" key="1">
    <source>
        <dbReference type="ARBA" id="ARBA00001947"/>
    </source>
</evidence>
<dbReference type="Pfam" id="PF00675">
    <property type="entry name" value="Peptidase_M16"/>
    <property type="match status" value="1"/>
</dbReference>
<comment type="caution">
    <text evidence="6">The sequence shown here is derived from an EMBL/GenBank/DDBJ whole genome shotgun (WGS) entry which is preliminary data.</text>
</comment>
<dbReference type="InterPro" id="IPR007863">
    <property type="entry name" value="Peptidase_M16_C"/>
</dbReference>
<evidence type="ECO:0000313" key="7">
    <source>
        <dbReference type="Proteomes" id="UP000824076"/>
    </source>
</evidence>
<evidence type="ECO:0000259" key="5">
    <source>
        <dbReference type="Pfam" id="PF05193"/>
    </source>
</evidence>
<comment type="cofactor">
    <cofactor evidence="1">
        <name>Zn(2+)</name>
        <dbReference type="ChEBI" id="CHEBI:29105"/>
    </cofactor>
</comment>
<evidence type="ECO:0000256" key="3">
    <source>
        <dbReference type="RuleBase" id="RU004447"/>
    </source>
</evidence>
<dbReference type="PANTHER" id="PTHR11851">
    <property type="entry name" value="METALLOPROTEASE"/>
    <property type="match status" value="1"/>
</dbReference>
<evidence type="ECO:0000313" key="6">
    <source>
        <dbReference type="EMBL" id="HIU39030.1"/>
    </source>
</evidence>